<dbReference type="EMBL" id="JAINUF010000021">
    <property type="protein sequence ID" value="KAJ8334645.1"/>
    <property type="molecule type" value="Genomic_DNA"/>
</dbReference>
<feature type="compositionally biased region" description="Basic and acidic residues" evidence="1">
    <location>
        <begin position="50"/>
        <end position="62"/>
    </location>
</feature>
<gene>
    <name evidence="2" type="ORF">SKAU_G00402840</name>
</gene>
<feature type="region of interest" description="Disordered" evidence="1">
    <location>
        <begin position="1"/>
        <end position="62"/>
    </location>
</feature>
<evidence type="ECO:0000313" key="3">
    <source>
        <dbReference type="Proteomes" id="UP001152622"/>
    </source>
</evidence>
<sequence>MLRGRREETKNLERDAHVSPHGWSDSFAGKQKRAGAQALPGGDTVGLASEPDRRRIDRRGVRGNEMEDGIRRAISQRAWREGISVTIHLAALHLAAGT</sequence>
<comment type="caution">
    <text evidence="2">The sequence shown here is derived from an EMBL/GenBank/DDBJ whole genome shotgun (WGS) entry which is preliminary data.</text>
</comment>
<evidence type="ECO:0000256" key="1">
    <source>
        <dbReference type="SAM" id="MobiDB-lite"/>
    </source>
</evidence>
<organism evidence="2 3">
    <name type="scientific">Synaphobranchus kaupii</name>
    <name type="common">Kaup's arrowtooth eel</name>
    <dbReference type="NCBI Taxonomy" id="118154"/>
    <lineage>
        <taxon>Eukaryota</taxon>
        <taxon>Metazoa</taxon>
        <taxon>Chordata</taxon>
        <taxon>Craniata</taxon>
        <taxon>Vertebrata</taxon>
        <taxon>Euteleostomi</taxon>
        <taxon>Actinopterygii</taxon>
        <taxon>Neopterygii</taxon>
        <taxon>Teleostei</taxon>
        <taxon>Anguilliformes</taxon>
        <taxon>Synaphobranchidae</taxon>
        <taxon>Synaphobranchus</taxon>
    </lineage>
</organism>
<reference evidence="2" key="1">
    <citation type="journal article" date="2023" name="Science">
        <title>Genome structures resolve the early diversification of teleost fishes.</title>
        <authorList>
            <person name="Parey E."/>
            <person name="Louis A."/>
            <person name="Montfort J."/>
            <person name="Bouchez O."/>
            <person name="Roques C."/>
            <person name="Iampietro C."/>
            <person name="Lluch J."/>
            <person name="Castinel A."/>
            <person name="Donnadieu C."/>
            <person name="Desvignes T."/>
            <person name="Floi Bucao C."/>
            <person name="Jouanno E."/>
            <person name="Wen M."/>
            <person name="Mejri S."/>
            <person name="Dirks R."/>
            <person name="Jansen H."/>
            <person name="Henkel C."/>
            <person name="Chen W.J."/>
            <person name="Zahm M."/>
            <person name="Cabau C."/>
            <person name="Klopp C."/>
            <person name="Thompson A.W."/>
            <person name="Robinson-Rechavi M."/>
            <person name="Braasch I."/>
            <person name="Lecointre G."/>
            <person name="Bobe J."/>
            <person name="Postlethwait J.H."/>
            <person name="Berthelot C."/>
            <person name="Roest Crollius H."/>
            <person name="Guiguen Y."/>
        </authorList>
    </citation>
    <scope>NUCLEOTIDE SEQUENCE</scope>
    <source>
        <strain evidence="2">WJC10195</strain>
    </source>
</reference>
<keyword evidence="3" id="KW-1185">Reference proteome</keyword>
<protein>
    <submittedName>
        <fullName evidence="2">Uncharacterized protein</fullName>
    </submittedName>
</protein>
<accession>A0A9Q1E9D7</accession>
<name>A0A9Q1E9D7_SYNKA</name>
<proteinExistence type="predicted"/>
<dbReference type="AlphaFoldDB" id="A0A9Q1E9D7"/>
<feature type="compositionally biased region" description="Basic and acidic residues" evidence="1">
    <location>
        <begin position="1"/>
        <end position="18"/>
    </location>
</feature>
<dbReference type="Proteomes" id="UP001152622">
    <property type="component" value="Chromosome 21"/>
</dbReference>
<evidence type="ECO:0000313" key="2">
    <source>
        <dbReference type="EMBL" id="KAJ8334645.1"/>
    </source>
</evidence>